<sequence length="362" mass="39670">MLLHFTDKGIYCPAGDFYIDPWQPVERAVITHAHSDHARWGSRRYLCQDFSVPLLKLRLGADLQVQGVPYGESIYFNGVSVSFHPAGHIIGSAQVRIEAGGEVWVVSGDYKVEHDGISTPFEPVRCHTFITESTFGLPIYRWQPQAHIGEEIKSWIAGNQAAGKASVLAAYSLGKAQRLLRLLQGVTPRFLAHGAIAITQQVIVDAGWPLPMVERITPDTPRETLRNAVIICPPSAVGSSWMRRFHPYSLGVCSGWMQVRGHMRRRNADAGFALSDHADWDGLLQAVQATGAARVFATHGFSSVFARYLTEKLGLEAAEIKTQFGDEDEDSGDTGNEPEATPTAASDEAPGIHNDETLPAEE</sequence>
<evidence type="ECO:0000313" key="2">
    <source>
        <dbReference type="EMBL" id="PUZ29331.1"/>
    </source>
</evidence>
<dbReference type="GO" id="GO:0016874">
    <property type="term" value="F:ligase activity"/>
    <property type="evidence" value="ECO:0007669"/>
    <property type="project" value="UniProtKB-KW"/>
</dbReference>
<dbReference type="NCBIfam" id="TIGR04122">
    <property type="entry name" value="Xnuc_lig_assoc"/>
    <property type="match status" value="1"/>
</dbReference>
<accession>A0A2T7BNY4</accession>
<dbReference type="RefSeq" id="WP_108685969.1">
    <property type="nucleotide sequence ID" value="NZ_QCYK01000001.1"/>
</dbReference>
<dbReference type="GO" id="GO:0004521">
    <property type="term" value="F:RNA endonuclease activity"/>
    <property type="evidence" value="ECO:0007669"/>
    <property type="project" value="TreeGrafter"/>
</dbReference>
<name>A0A2T7BNY4_9BACT</name>
<dbReference type="InterPro" id="IPR026360">
    <property type="entry name" value="Xnuc_lig_assoc"/>
</dbReference>
<dbReference type="EMBL" id="QCYK01000001">
    <property type="protein sequence ID" value="PUZ29331.1"/>
    <property type="molecule type" value="Genomic_DNA"/>
</dbReference>
<evidence type="ECO:0000256" key="1">
    <source>
        <dbReference type="SAM" id="MobiDB-lite"/>
    </source>
</evidence>
<evidence type="ECO:0000313" key="3">
    <source>
        <dbReference type="Proteomes" id="UP000244450"/>
    </source>
</evidence>
<reference evidence="2 3" key="1">
    <citation type="submission" date="2018-04" db="EMBL/GenBank/DDBJ databases">
        <title>Chitinophaga fuyangensis sp. nov., isolated from soil in a chemical factory.</title>
        <authorList>
            <person name="Chen K."/>
        </authorList>
    </citation>
    <scope>NUCLEOTIDE SEQUENCE [LARGE SCALE GENOMIC DNA]</scope>
    <source>
        <strain evidence="2 3">LY-1</strain>
    </source>
</reference>
<dbReference type="PANTHER" id="PTHR11203:SF49">
    <property type="entry name" value="BLL1145 PROTEIN"/>
    <property type="match status" value="1"/>
</dbReference>
<dbReference type="InterPro" id="IPR050698">
    <property type="entry name" value="MBL"/>
</dbReference>
<comment type="caution">
    <text evidence="2">The sequence shown here is derived from an EMBL/GenBank/DDBJ whole genome shotgun (WGS) entry which is preliminary data.</text>
</comment>
<dbReference type="Gene3D" id="3.60.15.10">
    <property type="entry name" value="Ribonuclease Z/Hydroxyacylglutathione hydrolase-like"/>
    <property type="match status" value="1"/>
</dbReference>
<protein>
    <submittedName>
        <fullName evidence="2">DNA ligase-associated DEXH box helicase</fullName>
    </submittedName>
</protein>
<dbReference type="InterPro" id="IPR036866">
    <property type="entry name" value="RibonucZ/Hydroxyglut_hydro"/>
</dbReference>
<keyword evidence="2" id="KW-0436">Ligase</keyword>
<dbReference type="Proteomes" id="UP000244450">
    <property type="component" value="Unassembled WGS sequence"/>
</dbReference>
<dbReference type="PANTHER" id="PTHR11203">
    <property type="entry name" value="CLEAVAGE AND POLYADENYLATION SPECIFICITY FACTOR FAMILY MEMBER"/>
    <property type="match status" value="1"/>
</dbReference>
<organism evidence="2 3">
    <name type="scientific">Chitinophaga parva</name>
    <dbReference type="NCBI Taxonomy" id="2169414"/>
    <lineage>
        <taxon>Bacteria</taxon>
        <taxon>Pseudomonadati</taxon>
        <taxon>Bacteroidota</taxon>
        <taxon>Chitinophagia</taxon>
        <taxon>Chitinophagales</taxon>
        <taxon>Chitinophagaceae</taxon>
        <taxon>Chitinophaga</taxon>
    </lineage>
</organism>
<dbReference type="SUPFAM" id="SSF56281">
    <property type="entry name" value="Metallo-hydrolase/oxidoreductase"/>
    <property type="match status" value="1"/>
</dbReference>
<feature type="region of interest" description="Disordered" evidence="1">
    <location>
        <begin position="321"/>
        <end position="362"/>
    </location>
</feature>
<keyword evidence="3" id="KW-1185">Reference proteome</keyword>
<dbReference type="OrthoDB" id="9803916at2"/>
<proteinExistence type="predicted"/>
<gene>
    <name evidence="2" type="ORF">DCC81_07680</name>
</gene>
<dbReference type="AlphaFoldDB" id="A0A2T7BNY4"/>